<dbReference type="OrthoDB" id="9899346at2"/>
<reference evidence="1 2" key="1">
    <citation type="journal article" date="2012" name="J. Bacteriol.">
        <title>Complete Genome Sequence of Providencia stuartii Clinical Isolate MRSN 2154.</title>
        <authorList>
            <person name="Clifford R.J."/>
            <person name="Hang J."/>
            <person name="Riley M.C."/>
            <person name="Onmus-Leone F."/>
            <person name="Kuschner R.A."/>
            <person name="Lesho E.P."/>
            <person name="Waterman P.E."/>
        </authorList>
    </citation>
    <scope>NUCLEOTIDE SEQUENCE [LARGE SCALE GENOMIC DNA]</scope>
    <source>
        <strain evidence="1 2">MRSN 2154</strain>
    </source>
</reference>
<dbReference type="AlphaFoldDB" id="A0A140NLF3"/>
<dbReference type="PATRIC" id="fig|1157951.4.peg.1611"/>
<evidence type="ECO:0000313" key="2">
    <source>
        <dbReference type="Proteomes" id="UP000005012"/>
    </source>
</evidence>
<dbReference type="KEGG" id="psi:S70_08070"/>
<dbReference type="InterPro" id="IPR035959">
    <property type="entry name" value="RutC-like_sf"/>
</dbReference>
<dbReference type="Proteomes" id="UP000005012">
    <property type="component" value="Chromosome"/>
</dbReference>
<dbReference type="RefSeq" id="WP_014656895.1">
    <property type="nucleotide sequence ID" value="NC_017731.1"/>
</dbReference>
<dbReference type="EMBL" id="CP003488">
    <property type="protein sequence ID" value="AFH93480.1"/>
    <property type="molecule type" value="Genomic_DNA"/>
</dbReference>
<sequence length="350" mass="39738">MNILKTNDNVIVGWHSSFSGGDFDTQLAIIISEVNNALIKMGISYADMLKHTIAIKSDKVDPIYAINQFHKVSHEIAQGYGNKKPVGTIIRLPNFSNDNALVAIEFIFPRHNKAVQCLPFYNMEMDVSRSLIYEELLYITGTEALIVSDDNSHAYYINDTLEEQVAVIFDKINRSIIELDYSMDDLILLNVYLRSDVAYQPVIDLIKDEIAKYTGNIQAINCELNVTYCDGMAVDEFLIEIDGFVKSPLSQLAAPIHYACFQLNLDLYDSFIHAKKHIDNILENNFSSSIRVTIKYVKSKNSSEAYIDIIHDELMTKLTSAHVENYIVETLPVKKLMNNKSFLEISIHSF</sequence>
<reference evidence="2" key="2">
    <citation type="submission" date="2012-04" db="EMBL/GenBank/DDBJ databases">
        <title>Complete genome sequence of Providencia stuartii clinical isolate MRSN 2154.</title>
        <authorList>
            <person name="Clifford R.J."/>
            <person name="Hang J."/>
            <person name="Riley M.C."/>
            <person name="Onmus-Leone F."/>
            <person name="Kuschner R.A."/>
            <person name="Lesho E.P."/>
            <person name="Waterman P.E."/>
        </authorList>
    </citation>
    <scope>NUCLEOTIDE SEQUENCE [LARGE SCALE GENOMIC DNA]</scope>
    <source>
        <strain evidence="2">MRSN 2154</strain>
    </source>
</reference>
<accession>A0A140NLF3</accession>
<evidence type="ECO:0000313" key="1">
    <source>
        <dbReference type="EMBL" id="AFH93480.1"/>
    </source>
</evidence>
<dbReference type="SUPFAM" id="SSF55298">
    <property type="entry name" value="YjgF-like"/>
    <property type="match status" value="1"/>
</dbReference>
<dbReference type="Gene3D" id="3.30.1330.40">
    <property type="entry name" value="RutC-like"/>
    <property type="match status" value="2"/>
</dbReference>
<dbReference type="GeneID" id="93517720"/>
<organism evidence="1 2">
    <name type="scientific">Providencia stuartii (strain MRSN 2154)</name>
    <dbReference type="NCBI Taxonomy" id="1157951"/>
    <lineage>
        <taxon>Bacteria</taxon>
        <taxon>Pseudomonadati</taxon>
        <taxon>Pseudomonadota</taxon>
        <taxon>Gammaproteobacteria</taxon>
        <taxon>Enterobacterales</taxon>
        <taxon>Morganellaceae</taxon>
        <taxon>Providencia</taxon>
    </lineage>
</organism>
<proteinExistence type="predicted"/>
<protein>
    <submittedName>
        <fullName evidence="1">Uncharacterized protein</fullName>
    </submittedName>
</protein>
<gene>
    <name evidence="1" type="ordered locus">S70_08070</name>
</gene>
<dbReference type="CDD" id="cd00448">
    <property type="entry name" value="YjgF_YER057c_UK114_family"/>
    <property type="match status" value="1"/>
</dbReference>
<name>A0A140NLF3_PROSM</name>
<dbReference type="HOGENOM" id="CLU_791929_0_0_6"/>